<dbReference type="RefSeq" id="WP_368382524.1">
    <property type="nucleotide sequence ID" value="NZ_JBFRYA010000014.1"/>
</dbReference>
<dbReference type="InterPro" id="IPR004045">
    <property type="entry name" value="Glutathione_S-Trfase_N"/>
</dbReference>
<name>A0ABV3U8E6_9GAMM</name>
<proteinExistence type="predicted"/>
<dbReference type="InterPro" id="IPR040079">
    <property type="entry name" value="Glutathione_S-Trfase"/>
</dbReference>
<dbReference type="PANTHER" id="PTHR44051:SF9">
    <property type="entry name" value="GLUTATHIONE S-TRANSFERASE 1"/>
    <property type="match status" value="1"/>
</dbReference>
<reference evidence="3 4" key="1">
    <citation type="journal article" date="2011" name="Int. J. Syst. Evol. Microbiol.">
        <title>Zhongshania antarctica gen. nov., sp. nov. and Zhongshania guokunii sp. nov., gammaproteobacteria respectively isolated from coastal attached (fast) ice and surface seawater of the Antarctic.</title>
        <authorList>
            <person name="Li H.J."/>
            <person name="Zhang X.Y."/>
            <person name="Chen C.X."/>
            <person name="Zhang Y.J."/>
            <person name="Gao Z.M."/>
            <person name="Yu Y."/>
            <person name="Chen X.L."/>
            <person name="Chen B."/>
            <person name="Zhang Y.Z."/>
        </authorList>
    </citation>
    <scope>NUCLEOTIDE SEQUENCE [LARGE SCALE GENOMIC DNA]</scope>
    <source>
        <strain evidence="3 4">ZS6-22T</strain>
    </source>
</reference>
<dbReference type="SUPFAM" id="SSF52833">
    <property type="entry name" value="Thioredoxin-like"/>
    <property type="match status" value="1"/>
</dbReference>
<dbReference type="SFLD" id="SFLDG00358">
    <property type="entry name" value="Main_(cytGST)"/>
    <property type="match status" value="1"/>
</dbReference>
<dbReference type="Gene3D" id="1.20.1050.10">
    <property type="match status" value="1"/>
</dbReference>
<feature type="domain" description="GST C-terminal" evidence="2">
    <location>
        <begin position="87"/>
        <end position="202"/>
    </location>
</feature>
<comment type="caution">
    <text evidence="3">The sequence shown here is derived from an EMBL/GenBank/DDBJ whole genome shotgun (WGS) entry which is preliminary data.</text>
</comment>
<dbReference type="SFLD" id="SFLDG01150">
    <property type="entry name" value="Main.1:_Beta-like"/>
    <property type="match status" value="1"/>
</dbReference>
<feature type="domain" description="GST N-terminal" evidence="1">
    <location>
        <begin position="1"/>
        <end position="81"/>
    </location>
</feature>
<dbReference type="SFLD" id="SFLDS00019">
    <property type="entry name" value="Glutathione_Transferase_(cytos"/>
    <property type="match status" value="1"/>
</dbReference>
<dbReference type="Proteomes" id="UP001557485">
    <property type="component" value="Unassembled WGS sequence"/>
</dbReference>
<dbReference type="Pfam" id="PF14497">
    <property type="entry name" value="GST_C_3"/>
    <property type="match status" value="1"/>
</dbReference>
<dbReference type="EMBL" id="JBFRYA010000014">
    <property type="protein sequence ID" value="MEX1670174.1"/>
    <property type="molecule type" value="Genomic_DNA"/>
</dbReference>
<sequence>MITVHHLNQSRSKRVLWLLEELAMPYEIVHHQRNPQTNLAPASLAAIHPLAKSPVIVDGEQTLCESGAVMEYLLDQDPKQRLRPAKTSADYYVYLEWLHFAEGSLAMPVIINMIMQREERAGDKALDGYIAKEIAVDFAYIEATLAGRDYFAGAEFSAADIMMTMILEIANRDGLIKDKPHTLAYLSKVQSRPAYQKAASLG</sequence>
<dbReference type="PROSITE" id="PS50405">
    <property type="entry name" value="GST_CTER"/>
    <property type="match status" value="1"/>
</dbReference>
<dbReference type="InterPro" id="IPR004046">
    <property type="entry name" value="GST_C"/>
</dbReference>
<dbReference type="InterPro" id="IPR010987">
    <property type="entry name" value="Glutathione-S-Trfase_C-like"/>
</dbReference>
<organism evidence="3 4">
    <name type="scientific">Zhongshania guokunii</name>
    <dbReference type="NCBI Taxonomy" id="641783"/>
    <lineage>
        <taxon>Bacteria</taxon>
        <taxon>Pseudomonadati</taxon>
        <taxon>Pseudomonadota</taxon>
        <taxon>Gammaproteobacteria</taxon>
        <taxon>Cellvibrionales</taxon>
        <taxon>Spongiibacteraceae</taxon>
        <taxon>Zhongshania</taxon>
    </lineage>
</organism>
<keyword evidence="4" id="KW-1185">Reference proteome</keyword>
<dbReference type="InterPro" id="IPR036282">
    <property type="entry name" value="Glutathione-S-Trfase_C_sf"/>
</dbReference>
<evidence type="ECO:0000313" key="4">
    <source>
        <dbReference type="Proteomes" id="UP001557485"/>
    </source>
</evidence>
<accession>A0ABV3U8E6</accession>
<dbReference type="CDD" id="cd03046">
    <property type="entry name" value="GST_N_GTT1_like"/>
    <property type="match status" value="1"/>
</dbReference>
<dbReference type="Pfam" id="PF02798">
    <property type="entry name" value="GST_N"/>
    <property type="match status" value="1"/>
</dbReference>
<dbReference type="PANTHER" id="PTHR44051">
    <property type="entry name" value="GLUTATHIONE S-TRANSFERASE-RELATED"/>
    <property type="match status" value="1"/>
</dbReference>
<dbReference type="InterPro" id="IPR036249">
    <property type="entry name" value="Thioredoxin-like_sf"/>
</dbReference>
<evidence type="ECO:0000259" key="2">
    <source>
        <dbReference type="PROSITE" id="PS50405"/>
    </source>
</evidence>
<dbReference type="SUPFAM" id="SSF47616">
    <property type="entry name" value="GST C-terminal domain-like"/>
    <property type="match status" value="1"/>
</dbReference>
<evidence type="ECO:0000259" key="1">
    <source>
        <dbReference type="PROSITE" id="PS50404"/>
    </source>
</evidence>
<dbReference type="Gene3D" id="3.40.30.10">
    <property type="entry name" value="Glutaredoxin"/>
    <property type="match status" value="1"/>
</dbReference>
<evidence type="ECO:0000313" key="3">
    <source>
        <dbReference type="EMBL" id="MEX1670174.1"/>
    </source>
</evidence>
<gene>
    <name evidence="3" type="ORF">AB4876_14735</name>
</gene>
<protein>
    <submittedName>
        <fullName evidence="3">Glutathione S-transferase family protein</fullName>
    </submittedName>
</protein>
<dbReference type="PROSITE" id="PS50404">
    <property type="entry name" value="GST_NTER"/>
    <property type="match status" value="1"/>
</dbReference>